<dbReference type="Pfam" id="PF00743">
    <property type="entry name" value="FMO-like"/>
    <property type="match status" value="1"/>
</dbReference>
<dbReference type="GO" id="GO:0004499">
    <property type="term" value="F:N,N-dimethylaniline monooxygenase activity"/>
    <property type="evidence" value="ECO:0007669"/>
    <property type="project" value="InterPro"/>
</dbReference>
<evidence type="ECO:0000256" key="6">
    <source>
        <dbReference type="SAM" id="MobiDB-lite"/>
    </source>
</evidence>
<evidence type="ECO:0000256" key="3">
    <source>
        <dbReference type="ARBA" id="ARBA00022827"/>
    </source>
</evidence>
<evidence type="ECO:0000256" key="4">
    <source>
        <dbReference type="ARBA" id="ARBA00022857"/>
    </source>
</evidence>
<dbReference type="SUPFAM" id="SSF51905">
    <property type="entry name" value="FAD/NAD(P)-binding domain"/>
    <property type="match status" value="1"/>
</dbReference>
<evidence type="ECO:0000256" key="2">
    <source>
        <dbReference type="ARBA" id="ARBA00022630"/>
    </source>
</evidence>
<dbReference type="AlphaFoldDB" id="A0A9P8US41"/>
<keyword evidence="5" id="KW-0560">Oxidoreductase</keyword>
<dbReference type="PRINTS" id="PR00370">
    <property type="entry name" value="FMOXYGENASE"/>
</dbReference>
<dbReference type="OrthoDB" id="66881at2759"/>
<evidence type="ECO:0000256" key="5">
    <source>
        <dbReference type="ARBA" id="ARBA00023002"/>
    </source>
</evidence>
<accession>A0A9P8US41</accession>
<dbReference type="GeneID" id="70135652"/>
<proteinExistence type="inferred from homology"/>
<feature type="compositionally biased region" description="Low complexity" evidence="6">
    <location>
        <begin position="540"/>
        <end position="557"/>
    </location>
</feature>
<protein>
    <submittedName>
        <fullName evidence="7">Flavin monooxygenase-like protein</fullName>
    </submittedName>
</protein>
<keyword evidence="4" id="KW-0521">NADP</keyword>
<dbReference type="InterPro" id="IPR036188">
    <property type="entry name" value="FAD/NAD-bd_sf"/>
</dbReference>
<keyword evidence="3" id="KW-0274">FAD</keyword>
<evidence type="ECO:0000313" key="7">
    <source>
        <dbReference type="EMBL" id="KAH6657181.1"/>
    </source>
</evidence>
<feature type="region of interest" description="Disordered" evidence="6">
    <location>
        <begin position="521"/>
        <end position="557"/>
    </location>
</feature>
<dbReference type="Gene3D" id="3.50.50.60">
    <property type="entry name" value="FAD/NAD(P)-binding domain"/>
    <property type="match status" value="4"/>
</dbReference>
<keyword evidence="7" id="KW-0503">Monooxygenase</keyword>
<dbReference type="GO" id="GO:0050661">
    <property type="term" value="F:NADP binding"/>
    <property type="evidence" value="ECO:0007669"/>
    <property type="project" value="InterPro"/>
</dbReference>
<keyword evidence="2" id="KW-0285">Flavoprotein</keyword>
<name>A0A9P8US41_9PEZI</name>
<gene>
    <name evidence="7" type="ORF">BKA67DRAFT_655470</name>
</gene>
<dbReference type="GO" id="GO:0050660">
    <property type="term" value="F:flavin adenine dinucleotide binding"/>
    <property type="evidence" value="ECO:0007669"/>
    <property type="project" value="InterPro"/>
</dbReference>
<dbReference type="InterPro" id="IPR000960">
    <property type="entry name" value="Flavin_mOase"/>
</dbReference>
<organism evidence="7 8">
    <name type="scientific">Truncatella angustata</name>
    <dbReference type="NCBI Taxonomy" id="152316"/>
    <lineage>
        <taxon>Eukaryota</taxon>
        <taxon>Fungi</taxon>
        <taxon>Dikarya</taxon>
        <taxon>Ascomycota</taxon>
        <taxon>Pezizomycotina</taxon>
        <taxon>Sordariomycetes</taxon>
        <taxon>Xylariomycetidae</taxon>
        <taxon>Amphisphaeriales</taxon>
        <taxon>Sporocadaceae</taxon>
        <taxon>Truncatella</taxon>
    </lineage>
</organism>
<comment type="caution">
    <text evidence="7">The sequence shown here is derived from an EMBL/GenBank/DDBJ whole genome shotgun (WGS) entry which is preliminary data.</text>
</comment>
<dbReference type="InterPro" id="IPR020946">
    <property type="entry name" value="Flavin_mOase-like"/>
</dbReference>
<dbReference type="PANTHER" id="PTHR23023">
    <property type="entry name" value="DIMETHYLANILINE MONOOXYGENASE"/>
    <property type="match status" value="1"/>
</dbReference>
<dbReference type="InterPro" id="IPR050346">
    <property type="entry name" value="FMO-like"/>
</dbReference>
<comment type="similarity">
    <text evidence="1">Belongs to the FMO family.</text>
</comment>
<sequence>MVLKPATVAVVGAGPAGVAALKSLLDEGFDATAFERRPQVGGVWTASEDPGHVSSISCTKYQTSKFSCPIADYPVPDEYPLHVTAPLWGAYWRSYVSDTGLEQYIEFNKTAVSVKRNEEDTKWLLWFDDEEYAREFDKIVWATGCDTIPKLPRIEGQQRFEGRILHSIKYVDAQEFKDQNVIVLGLGNTAADIAVDLASQASKTYISHRRGAKILPRLNKEGKPLDFASSWSTTRMAYWMGEYLPKLYNTLTDWAISKMVLKAWGPQDPAWGFEPSPGCEDYSTPTINDELIPMVRGKKVESVSKIKAIIGPKMVLLDNGDLIDDIDAIVLGTGYNNDFGILNDALTWTVIDPKLPLPNLYQNVFPPEYPESIACICYPMVPESGGSLRELTAMAVAQVWAGKSNLPDQDTMWQWIYEYQPWLTHGRQKFDSHYKGKLKPYHWLRWVHECAGTGLYERIGWSSNAWKFWWSDRKFYKICADGVFTPHLYRLFDTGKRKAWPGAREAIIKVNEDRAALLSSKTKRRKENVGGELGNKLPKSVTTSSTTIHSSLTPSQP</sequence>
<evidence type="ECO:0000256" key="1">
    <source>
        <dbReference type="ARBA" id="ARBA00009183"/>
    </source>
</evidence>
<evidence type="ECO:0000313" key="8">
    <source>
        <dbReference type="Proteomes" id="UP000758603"/>
    </source>
</evidence>
<keyword evidence="8" id="KW-1185">Reference proteome</keyword>
<dbReference type="PIRSF" id="PIRSF000332">
    <property type="entry name" value="FMO"/>
    <property type="match status" value="1"/>
</dbReference>
<reference evidence="7" key="1">
    <citation type="journal article" date="2021" name="Nat. Commun.">
        <title>Genetic determinants of endophytism in the Arabidopsis root mycobiome.</title>
        <authorList>
            <person name="Mesny F."/>
            <person name="Miyauchi S."/>
            <person name="Thiergart T."/>
            <person name="Pickel B."/>
            <person name="Atanasova L."/>
            <person name="Karlsson M."/>
            <person name="Huettel B."/>
            <person name="Barry K.W."/>
            <person name="Haridas S."/>
            <person name="Chen C."/>
            <person name="Bauer D."/>
            <person name="Andreopoulos W."/>
            <person name="Pangilinan J."/>
            <person name="LaButti K."/>
            <person name="Riley R."/>
            <person name="Lipzen A."/>
            <person name="Clum A."/>
            <person name="Drula E."/>
            <person name="Henrissat B."/>
            <person name="Kohler A."/>
            <person name="Grigoriev I.V."/>
            <person name="Martin F.M."/>
            <person name="Hacquard S."/>
        </authorList>
    </citation>
    <scope>NUCLEOTIDE SEQUENCE</scope>
    <source>
        <strain evidence="7">MPI-SDFR-AT-0073</strain>
    </source>
</reference>
<dbReference type="EMBL" id="JAGPXC010000002">
    <property type="protein sequence ID" value="KAH6657181.1"/>
    <property type="molecule type" value="Genomic_DNA"/>
</dbReference>
<dbReference type="Proteomes" id="UP000758603">
    <property type="component" value="Unassembled WGS sequence"/>
</dbReference>
<dbReference type="RefSeq" id="XP_045961415.1">
    <property type="nucleotide sequence ID" value="XM_046106761.1"/>
</dbReference>